<gene>
    <name evidence="1" type="ORF">EFP84_16595</name>
</gene>
<evidence type="ECO:0000313" key="1">
    <source>
        <dbReference type="EMBL" id="AYV56959.1"/>
    </source>
</evidence>
<accession>A0A2M9XW55</accession>
<proteinExistence type="predicted"/>
<dbReference type="AlphaFoldDB" id="A0A2M9XW55"/>
<sequence length="96" mass="11257">MIQILARETNVEFAGTGRFRIELLPIALFKTHESLLQYCDRKGYKKSGSGLDSEFTREEDLKPVRDKLKRFVDQPFKVYEKFIILEQELRSDDGDV</sequence>
<evidence type="ECO:0000313" key="2">
    <source>
        <dbReference type="Proteomes" id="UP000276407"/>
    </source>
</evidence>
<dbReference type="Proteomes" id="UP000276407">
    <property type="component" value="Chromosome 1"/>
</dbReference>
<dbReference type="NCBIfam" id="NF047445">
    <property type="entry name" value="PeroxupregLepto"/>
    <property type="match status" value="1"/>
</dbReference>
<dbReference type="RefSeq" id="WP_100736558.1">
    <property type="nucleotide sequence ID" value="NZ_CP033614.1"/>
</dbReference>
<protein>
    <submittedName>
        <fullName evidence="1">Uncharacterized protein</fullName>
    </submittedName>
</protein>
<dbReference type="EMBL" id="CP033614">
    <property type="protein sequence ID" value="AYV56959.1"/>
    <property type="molecule type" value="Genomic_DNA"/>
</dbReference>
<dbReference type="OrthoDB" id="336959at2"/>
<name>A0A2M9XW55_9LEPT</name>
<reference evidence="1 2" key="1">
    <citation type="submission" date="2018-11" db="EMBL/GenBank/DDBJ databases">
        <title>Complete genome sequence of Leptospira kmetyi isolate LS 001/16 from soil sample associated with a leptospirosis patient in Kelantan.</title>
        <authorList>
            <person name="Muhammad Yusoff F."/>
            <person name="Muhammad Yusoff S."/>
            <person name="Ahmad M.N."/>
            <person name="Yusof N.Y."/>
            <person name="Aziah I."/>
        </authorList>
    </citation>
    <scope>NUCLEOTIDE SEQUENCE [LARGE SCALE GENOMIC DNA]</scope>
    <source>
        <strain evidence="1 2">LS 001/16</strain>
    </source>
</reference>
<organism evidence="1 2">
    <name type="scientific">Leptospira kmetyi</name>
    <dbReference type="NCBI Taxonomy" id="408139"/>
    <lineage>
        <taxon>Bacteria</taxon>
        <taxon>Pseudomonadati</taxon>
        <taxon>Spirochaetota</taxon>
        <taxon>Spirochaetia</taxon>
        <taxon>Leptospirales</taxon>
        <taxon>Leptospiraceae</taxon>
        <taxon>Leptospira</taxon>
    </lineage>
</organism>
<dbReference type="KEGG" id="lkm:EFP84_16595"/>